<evidence type="ECO:0000313" key="2">
    <source>
        <dbReference type="EMBL" id="KAK1443241.1"/>
    </source>
</evidence>
<feature type="transmembrane region" description="Helical" evidence="1">
    <location>
        <begin position="201"/>
        <end position="224"/>
    </location>
</feature>
<evidence type="ECO:0000313" key="3">
    <source>
        <dbReference type="Proteomes" id="UP001230268"/>
    </source>
</evidence>
<keyword evidence="1" id="KW-1133">Transmembrane helix</keyword>
<sequence length="351" mass="39300">MTLNSLISHHLCSAVCTHTLLLEQPVVSARLGRRNRYALAALIAAILLWFELPDLEDSHYARAGIPITLSHYEIVSRHMRVKSTLESGKTEGILHIKRAFEVLLNEERRKVYDRFGDLEPDLIGNANLPFAATALAFAYHILSCIICAVMFQNGAMAITRYGIFLYSGIAFALEIESRFIGGSNLFKNVFYFDRMLPFQRALFLRGVSPALGLLLNVFCVNCFVDTDGLSMQLWKSVVTTNRVIMERMSDVVNATAYLKSVATSSSASLKAASQKDGQKPVERAMEEDKDLSDCNDVWESLDDNEKRKVLALMKSVVQQADEKKKSEGYLQALKAPAMYLLAFLVVKYFSS</sequence>
<protein>
    <submittedName>
        <fullName evidence="2">Uncharacterized protein</fullName>
    </submittedName>
</protein>
<name>A0AAD8LQ63_BABGI</name>
<evidence type="ECO:0000256" key="1">
    <source>
        <dbReference type="SAM" id="Phobius"/>
    </source>
</evidence>
<keyword evidence="1" id="KW-0472">Membrane</keyword>
<accession>A0AAD8LQ63</accession>
<keyword evidence="3" id="KW-1185">Reference proteome</keyword>
<organism evidence="2 3">
    <name type="scientific">Babesia gibsoni</name>
    <dbReference type="NCBI Taxonomy" id="33632"/>
    <lineage>
        <taxon>Eukaryota</taxon>
        <taxon>Sar</taxon>
        <taxon>Alveolata</taxon>
        <taxon>Apicomplexa</taxon>
        <taxon>Aconoidasida</taxon>
        <taxon>Piroplasmida</taxon>
        <taxon>Babesiidae</taxon>
        <taxon>Babesia</taxon>
    </lineage>
</organism>
<dbReference type="EMBL" id="JAVEPI010000002">
    <property type="protein sequence ID" value="KAK1443241.1"/>
    <property type="molecule type" value="Genomic_DNA"/>
</dbReference>
<dbReference type="AlphaFoldDB" id="A0AAD8LQ63"/>
<proteinExistence type="predicted"/>
<feature type="transmembrane region" description="Helical" evidence="1">
    <location>
        <begin position="128"/>
        <end position="151"/>
    </location>
</feature>
<keyword evidence="1" id="KW-0812">Transmembrane</keyword>
<feature type="transmembrane region" description="Helical" evidence="1">
    <location>
        <begin position="163"/>
        <end position="181"/>
    </location>
</feature>
<feature type="transmembrane region" description="Helical" evidence="1">
    <location>
        <begin position="37"/>
        <end position="52"/>
    </location>
</feature>
<comment type="caution">
    <text evidence="2">The sequence shown here is derived from an EMBL/GenBank/DDBJ whole genome shotgun (WGS) entry which is preliminary data.</text>
</comment>
<dbReference type="Proteomes" id="UP001230268">
    <property type="component" value="Unassembled WGS sequence"/>
</dbReference>
<reference evidence="2" key="1">
    <citation type="submission" date="2023-08" db="EMBL/GenBank/DDBJ databases">
        <title>Draft sequence of the Babesia gibsoni genome.</title>
        <authorList>
            <person name="Yamagishi J.Y."/>
            <person name="Xuan X.X."/>
        </authorList>
    </citation>
    <scope>NUCLEOTIDE SEQUENCE</scope>
    <source>
        <strain evidence="2">Azabu</strain>
    </source>
</reference>
<gene>
    <name evidence="2" type="ORF">BgAZ_201170</name>
</gene>